<dbReference type="EMBL" id="JBHUHX010000027">
    <property type="protein sequence ID" value="MFD2112469.1"/>
    <property type="molecule type" value="Genomic_DNA"/>
</dbReference>
<name>A0ABW4Y9S8_9GAMM</name>
<protein>
    <submittedName>
        <fullName evidence="2">Uncharacterized protein</fullName>
    </submittedName>
</protein>
<feature type="chain" id="PRO_5047383961" evidence="1">
    <location>
        <begin position="26"/>
        <end position="353"/>
    </location>
</feature>
<comment type="caution">
    <text evidence="2">The sequence shown here is derived from an EMBL/GenBank/DDBJ whole genome shotgun (WGS) entry which is preliminary data.</text>
</comment>
<keyword evidence="1" id="KW-0732">Signal</keyword>
<evidence type="ECO:0000313" key="2">
    <source>
        <dbReference type="EMBL" id="MFD2112469.1"/>
    </source>
</evidence>
<evidence type="ECO:0000313" key="3">
    <source>
        <dbReference type="Proteomes" id="UP001597337"/>
    </source>
</evidence>
<organism evidence="2 3">
    <name type="scientific">Thiorhodococcus fuscus</name>
    <dbReference type="NCBI Taxonomy" id="527200"/>
    <lineage>
        <taxon>Bacteria</taxon>
        <taxon>Pseudomonadati</taxon>
        <taxon>Pseudomonadota</taxon>
        <taxon>Gammaproteobacteria</taxon>
        <taxon>Chromatiales</taxon>
        <taxon>Chromatiaceae</taxon>
        <taxon>Thiorhodococcus</taxon>
    </lineage>
</organism>
<gene>
    <name evidence="2" type="ORF">ACFSJC_11515</name>
</gene>
<reference evidence="3" key="1">
    <citation type="journal article" date="2019" name="Int. J. Syst. Evol. Microbiol.">
        <title>The Global Catalogue of Microorganisms (GCM) 10K type strain sequencing project: providing services to taxonomists for standard genome sequencing and annotation.</title>
        <authorList>
            <consortium name="The Broad Institute Genomics Platform"/>
            <consortium name="The Broad Institute Genome Sequencing Center for Infectious Disease"/>
            <person name="Wu L."/>
            <person name="Ma J."/>
        </authorList>
    </citation>
    <scope>NUCLEOTIDE SEQUENCE [LARGE SCALE GENOMIC DNA]</scope>
    <source>
        <strain evidence="3">KACC 12597</strain>
    </source>
</reference>
<feature type="signal peptide" evidence="1">
    <location>
        <begin position="1"/>
        <end position="25"/>
    </location>
</feature>
<keyword evidence="3" id="KW-1185">Reference proteome</keyword>
<dbReference type="RefSeq" id="WP_386026782.1">
    <property type="nucleotide sequence ID" value="NZ_JBHUHX010000027.1"/>
</dbReference>
<sequence length="353" mass="37249">MFAKSTLASAVAAAIGVSAVGIAQADSVFFPQVVLSDTVTTIASVINTTASNWDNAGNVSTTHLHYRFYYKAGVNASDATASCEEYDEYLPTSIGDIQTIDLSGHFGADTLGVLFNDPSINNNWAATNRDYAFGRNVAPARGYLYVDNSANSGNTLGGEAFVFEFGSGAAWGYQAYNTNNANYAWAASASPSLVPLMPFGEITTAFFVTPVSVDQAPDVANDYRARVEFFTSMQRGDVYDRDENLISGTVPQDVVCVARIDAMDLLSDGAMARIADGGWARLLNYRLTSNSSTASPANINATATDDAASLSAAATKLTADDGAVVIKLEYNIGGTFNGESVGGTYNNAIIYQP</sequence>
<accession>A0ABW4Y9S8</accession>
<evidence type="ECO:0000256" key="1">
    <source>
        <dbReference type="SAM" id="SignalP"/>
    </source>
</evidence>
<proteinExistence type="predicted"/>
<dbReference type="Proteomes" id="UP001597337">
    <property type="component" value="Unassembled WGS sequence"/>
</dbReference>